<protein>
    <submittedName>
        <fullName evidence="1">Uncharacterized protein</fullName>
    </submittedName>
</protein>
<sequence>MADIAVYTTSPATAKACAANLGHHLEVPGVDEGGAPLTAAGVVVGVEIAGSGRFRVTVRID</sequence>
<dbReference type="AlphaFoldDB" id="A0AAW5QRR8"/>
<dbReference type="RefSeq" id="WP_261614127.1">
    <property type="nucleotide sequence ID" value="NZ_JALIDZ010000001.1"/>
</dbReference>
<dbReference type="Proteomes" id="UP001320898">
    <property type="component" value="Unassembled WGS sequence"/>
</dbReference>
<name>A0AAW5QRR8_9HYPH</name>
<evidence type="ECO:0000313" key="1">
    <source>
        <dbReference type="EMBL" id="MCT8970562.1"/>
    </source>
</evidence>
<accession>A0AAW5QRR8</accession>
<keyword evidence="2" id="KW-1185">Reference proteome</keyword>
<reference evidence="1 2" key="1">
    <citation type="submission" date="2022-04" db="EMBL/GenBank/DDBJ databases">
        <authorList>
            <person name="Ye Y.-Q."/>
            <person name="Du Z.-J."/>
        </authorList>
    </citation>
    <scope>NUCLEOTIDE SEQUENCE [LARGE SCALE GENOMIC DNA]</scope>
    <source>
        <strain evidence="1 2">A6E488</strain>
    </source>
</reference>
<organism evidence="1 2">
    <name type="scientific">Microbaculum marinisediminis</name>
    <dbReference type="NCBI Taxonomy" id="2931392"/>
    <lineage>
        <taxon>Bacteria</taxon>
        <taxon>Pseudomonadati</taxon>
        <taxon>Pseudomonadota</taxon>
        <taxon>Alphaproteobacteria</taxon>
        <taxon>Hyphomicrobiales</taxon>
        <taxon>Tepidamorphaceae</taxon>
        <taxon>Microbaculum</taxon>
    </lineage>
</organism>
<comment type="caution">
    <text evidence="1">The sequence shown here is derived from an EMBL/GenBank/DDBJ whole genome shotgun (WGS) entry which is preliminary data.</text>
</comment>
<dbReference type="EMBL" id="JALIDZ010000001">
    <property type="protein sequence ID" value="MCT8970562.1"/>
    <property type="molecule type" value="Genomic_DNA"/>
</dbReference>
<gene>
    <name evidence="1" type="ORF">MUB46_01700</name>
</gene>
<proteinExistence type="predicted"/>
<evidence type="ECO:0000313" key="2">
    <source>
        <dbReference type="Proteomes" id="UP001320898"/>
    </source>
</evidence>